<dbReference type="Pfam" id="PF13443">
    <property type="entry name" value="HTH_26"/>
    <property type="match status" value="1"/>
</dbReference>
<evidence type="ECO:0000313" key="2">
    <source>
        <dbReference type="EMBL" id="MEP1057731.1"/>
    </source>
</evidence>
<name>A0ABV0KES2_9CYAN</name>
<evidence type="ECO:0000259" key="1">
    <source>
        <dbReference type="Pfam" id="PF13443"/>
    </source>
</evidence>
<reference evidence="2 3" key="1">
    <citation type="submission" date="2022-04" db="EMBL/GenBank/DDBJ databases">
        <title>Positive selection, recombination, and allopatry shape intraspecific diversity of widespread and dominant cyanobacteria.</title>
        <authorList>
            <person name="Wei J."/>
            <person name="Shu W."/>
            <person name="Hu C."/>
        </authorList>
    </citation>
    <scope>NUCLEOTIDE SEQUENCE [LARGE SCALE GENOMIC DNA]</scope>
    <source>
        <strain evidence="2 3">AS-A4</strain>
    </source>
</reference>
<protein>
    <submittedName>
        <fullName evidence="2">Helix-turn-helix transcriptional regulator</fullName>
    </submittedName>
</protein>
<feature type="domain" description="HTH cro/C1-type" evidence="1">
    <location>
        <begin position="23"/>
        <end position="76"/>
    </location>
</feature>
<comment type="caution">
    <text evidence="2">The sequence shown here is derived from an EMBL/GenBank/DDBJ whole genome shotgun (WGS) entry which is preliminary data.</text>
</comment>
<gene>
    <name evidence="2" type="ORF">NDI38_04715</name>
</gene>
<evidence type="ECO:0000313" key="3">
    <source>
        <dbReference type="Proteomes" id="UP001476950"/>
    </source>
</evidence>
<dbReference type="Proteomes" id="UP001476950">
    <property type="component" value="Unassembled WGS sequence"/>
</dbReference>
<dbReference type="EMBL" id="JAMPLM010000002">
    <property type="protein sequence ID" value="MEP1057731.1"/>
    <property type="molecule type" value="Genomic_DNA"/>
</dbReference>
<sequence>MAVRNRVKEFLDKTPDPVTGKDKTSAYRFWKLTGLARDTAYKLYNNPDYVPGGEVLDAVCRFYKQQPGEFLVWSPDDETAAS</sequence>
<keyword evidence="3" id="KW-1185">Reference proteome</keyword>
<dbReference type="InterPro" id="IPR001387">
    <property type="entry name" value="Cro/C1-type_HTH"/>
</dbReference>
<organism evidence="2 3">
    <name type="scientific">Stenomitos frigidus AS-A4</name>
    <dbReference type="NCBI Taxonomy" id="2933935"/>
    <lineage>
        <taxon>Bacteria</taxon>
        <taxon>Bacillati</taxon>
        <taxon>Cyanobacteriota</taxon>
        <taxon>Cyanophyceae</taxon>
        <taxon>Leptolyngbyales</taxon>
        <taxon>Leptolyngbyaceae</taxon>
        <taxon>Stenomitos</taxon>
    </lineage>
</organism>
<accession>A0ABV0KES2</accession>
<proteinExistence type="predicted"/>